<accession>A0ABY0FJ93</accession>
<comment type="caution">
    <text evidence="1">The sequence shown here is derived from an EMBL/GenBank/DDBJ whole genome shotgun (WGS) entry which is preliminary data.</text>
</comment>
<dbReference type="RefSeq" id="WP_129210452.1">
    <property type="nucleotide sequence ID" value="NZ_REGR01000001.1"/>
</dbReference>
<dbReference type="PROSITE" id="PS51257">
    <property type="entry name" value="PROKAR_LIPOPROTEIN"/>
    <property type="match status" value="1"/>
</dbReference>
<dbReference type="EMBL" id="REGR01000001">
    <property type="protein sequence ID" value="RXZ45304.1"/>
    <property type="molecule type" value="Genomic_DNA"/>
</dbReference>
<proteinExistence type="predicted"/>
<evidence type="ECO:0000313" key="1">
    <source>
        <dbReference type="EMBL" id="RXZ45304.1"/>
    </source>
</evidence>
<name>A0ABY0FJ93_9NEIS</name>
<sequence>MYRMAIALTALIAVGGCASQKAQPAMSETAGFVCSAAKMDDKELVGKTEKEAEALLNGCPWRIAQRDGQSLPGTMDYRPDRRNLGIANGKVIWVRRG</sequence>
<evidence type="ECO:0008006" key="3">
    <source>
        <dbReference type="Google" id="ProtNLM"/>
    </source>
</evidence>
<dbReference type="Proteomes" id="UP000290682">
    <property type="component" value="Unassembled WGS sequence"/>
</dbReference>
<organism evidence="1 2">
    <name type="scientific">Crenobacter cavernae</name>
    <dbReference type="NCBI Taxonomy" id="2290923"/>
    <lineage>
        <taxon>Bacteria</taxon>
        <taxon>Pseudomonadati</taxon>
        <taxon>Pseudomonadota</taxon>
        <taxon>Betaproteobacteria</taxon>
        <taxon>Neisseriales</taxon>
        <taxon>Neisseriaceae</taxon>
        <taxon>Crenobacter</taxon>
    </lineage>
</organism>
<keyword evidence="2" id="KW-1185">Reference proteome</keyword>
<reference evidence="1 2" key="1">
    <citation type="submission" date="2018-10" db="EMBL/GenBank/DDBJ databases">
        <title>Draft genome of Fastidiocella sp. strain 375T, a bacterium isolated from a karstic cave dripping water.</title>
        <authorList>
            <person name="Coelho C."/>
            <person name="Verissimo A."/>
            <person name="Tiago I."/>
        </authorList>
    </citation>
    <scope>NUCLEOTIDE SEQUENCE [LARGE SCALE GENOMIC DNA]</scope>
    <source>
        <strain evidence="1 2">CAVE-375</strain>
    </source>
</reference>
<protein>
    <recommendedName>
        <fullName evidence="3">Lipoprotein</fullName>
    </recommendedName>
</protein>
<evidence type="ECO:0000313" key="2">
    <source>
        <dbReference type="Proteomes" id="UP000290682"/>
    </source>
</evidence>
<gene>
    <name evidence="1" type="ORF">EBB06_00310</name>
</gene>